<comment type="caution">
    <text evidence="2">The sequence shown here is derived from an EMBL/GenBank/DDBJ whole genome shotgun (WGS) entry which is preliminary data.</text>
</comment>
<name>A0A4R9J905_9LEPT</name>
<organism evidence="2 3">
    <name type="scientific">Leptospira koniambonensis</name>
    <dbReference type="NCBI Taxonomy" id="2484950"/>
    <lineage>
        <taxon>Bacteria</taxon>
        <taxon>Pseudomonadati</taxon>
        <taxon>Spirochaetota</taxon>
        <taxon>Spirochaetia</taxon>
        <taxon>Leptospirales</taxon>
        <taxon>Leptospiraceae</taxon>
        <taxon>Leptospira</taxon>
    </lineage>
</organism>
<proteinExistence type="predicted"/>
<dbReference type="Proteomes" id="UP000297871">
    <property type="component" value="Unassembled WGS sequence"/>
</dbReference>
<protein>
    <submittedName>
        <fullName evidence="2">Type I-E CRISPR-associated endoribonuclease Cas2</fullName>
    </submittedName>
</protein>
<dbReference type="NCBIfam" id="TIGR01873">
    <property type="entry name" value="cas_CT1978"/>
    <property type="match status" value="1"/>
</dbReference>
<feature type="compositionally biased region" description="Basic and acidic residues" evidence="1">
    <location>
        <begin position="89"/>
        <end position="105"/>
    </location>
</feature>
<sequence length="138" mass="15491">MVVLILERVKTSQRGEMSRLAIELKPGVFVATVGARVRDQIWKKVCDEWKSDALMLYSSNTEQGYVIRSNGDPSREIVEFEGLLLMAKPDPKASQKDSDEVKESSETATESPSPFLSLEDFFRSKADSLSSELDNDKE</sequence>
<feature type="region of interest" description="Disordered" evidence="1">
    <location>
        <begin position="88"/>
        <end position="119"/>
    </location>
</feature>
<dbReference type="CDD" id="cd09755">
    <property type="entry name" value="Cas2_I-E"/>
    <property type="match status" value="1"/>
</dbReference>
<evidence type="ECO:0000313" key="2">
    <source>
        <dbReference type="EMBL" id="TGL35337.1"/>
    </source>
</evidence>
<dbReference type="EMBL" id="RQFY01000004">
    <property type="protein sequence ID" value="TGL35337.1"/>
    <property type="molecule type" value="Genomic_DNA"/>
</dbReference>
<dbReference type="InterPro" id="IPR010152">
    <property type="entry name" value="CRISPR-assoc_prot_Cas2_sub"/>
</dbReference>
<evidence type="ECO:0000313" key="3">
    <source>
        <dbReference type="Proteomes" id="UP000297871"/>
    </source>
</evidence>
<gene>
    <name evidence="2" type="primary">cas2e</name>
    <name evidence="2" type="ORF">EHQ52_12790</name>
</gene>
<evidence type="ECO:0000256" key="1">
    <source>
        <dbReference type="SAM" id="MobiDB-lite"/>
    </source>
</evidence>
<reference evidence="2" key="1">
    <citation type="journal article" date="2019" name="PLoS Negl. Trop. Dis.">
        <title>Revisiting the worldwide diversity of Leptospira species in the environment.</title>
        <authorList>
            <person name="Vincent A.T."/>
            <person name="Schiettekatte O."/>
            <person name="Bourhy P."/>
            <person name="Veyrier F.J."/>
            <person name="Picardeau M."/>
        </authorList>
    </citation>
    <scope>NUCLEOTIDE SEQUENCE [LARGE SCALE GENOMIC DNA]</scope>
    <source>
        <strain evidence="2">201800265</strain>
    </source>
</reference>
<dbReference type="OrthoDB" id="9776650at2"/>
<dbReference type="Gene3D" id="3.30.70.240">
    <property type="match status" value="1"/>
</dbReference>
<dbReference type="Pfam" id="PF09707">
    <property type="entry name" value="Cas_Cas2CT1978"/>
    <property type="match status" value="1"/>
</dbReference>
<keyword evidence="3" id="KW-1185">Reference proteome</keyword>
<accession>A0A4R9J905</accession>
<dbReference type="AlphaFoldDB" id="A0A4R9J905"/>